<accession>A0ABQ1G204</accession>
<protein>
    <recommendedName>
        <fullName evidence="1">Methyltransferase FkbM domain-containing protein</fullName>
    </recommendedName>
</protein>
<organism evidence="2 3">
    <name type="scientific">Sphingomonas psychrolutea</name>
    <dbReference type="NCBI Taxonomy" id="1259676"/>
    <lineage>
        <taxon>Bacteria</taxon>
        <taxon>Pseudomonadati</taxon>
        <taxon>Pseudomonadota</taxon>
        <taxon>Alphaproteobacteria</taxon>
        <taxon>Sphingomonadales</taxon>
        <taxon>Sphingomonadaceae</taxon>
        <taxon>Sphingomonas</taxon>
    </lineage>
</organism>
<dbReference type="Proteomes" id="UP000618591">
    <property type="component" value="Unassembled WGS sequence"/>
</dbReference>
<feature type="domain" description="Methyltransferase FkbM" evidence="1">
    <location>
        <begin position="120"/>
        <end position="277"/>
    </location>
</feature>
<comment type="caution">
    <text evidence="2">The sequence shown here is derived from an EMBL/GenBank/DDBJ whole genome shotgun (WGS) entry which is preliminary data.</text>
</comment>
<evidence type="ECO:0000259" key="1">
    <source>
        <dbReference type="Pfam" id="PF05050"/>
    </source>
</evidence>
<reference evidence="3" key="1">
    <citation type="journal article" date="2019" name="Int. J. Syst. Evol. Microbiol.">
        <title>The Global Catalogue of Microorganisms (GCM) 10K type strain sequencing project: providing services to taxonomists for standard genome sequencing and annotation.</title>
        <authorList>
            <consortium name="The Broad Institute Genomics Platform"/>
            <consortium name="The Broad Institute Genome Sequencing Center for Infectious Disease"/>
            <person name="Wu L."/>
            <person name="Ma J."/>
        </authorList>
    </citation>
    <scope>NUCLEOTIDE SEQUENCE [LARGE SCALE GENOMIC DNA]</scope>
    <source>
        <strain evidence="3">CGMCC 1.10106</strain>
    </source>
</reference>
<sequence length="308" mass="34319">MGKTVQETTKASIRRVFRKALANSVARRGLNSVANAVSWRGKQRLHGAFARSMTEGTPGWRVDAEWRIDFAGRTFYAPLRRDDIYLDWAAALTYLGHDIDEKQTYAAIVRSAAKPSVFLDVGGNYGTHSTLMMSHGVEAFYFEPNETCHGYFEATSARNGFRPHVEPIALGAAPGSITLRYPRLETWLGSTNAAVADAFDDPDMVTREVPMRTLDSYCDTLPPGPMVLKIDAEGSEMAILEGATHLLATRRPIMLFESHRSIGEREALWDVLDSAGFDITQHIWPQPALTRDAFLQIEYHNFLGVPRA</sequence>
<evidence type="ECO:0000313" key="3">
    <source>
        <dbReference type="Proteomes" id="UP000618591"/>
    </source>
</evidence>
<keyword evidence="3" id="KW-1185">Reference proteome</keyword>
<gene>
    <name evidence="2" type="ORF">GCM10011395_00360</name>
</gene>
<dbReference type="Gene3D" id="3.40.50.150">
    <property type="entry name" value="Vaccinia Virus protein VP39"/>
    <property type="match status" value="1"/>
</dbReference>
<dbReference type="NCBIfam" id="TIGR01444">
    <property type="entry name" value="fkbM_fam"/>
    <property type="match status" value="1"/>
</dbReference>
<name>A0ABQ1G204_9SPHN</name>
<dbReference type="InterPro" id="IPR006342">
    <property type="entry name" value="FkbM_mtfrase"/>
</dbReference>
<dbReference type="Pfam" id="PF05050">
    <property type="entry name" value="Methyltransf_21"/>
    <property type="match status" value="1"/>
</dbReference>
<evidence type="ECO:0000313" key="2">
    <source>
        <dbReference type="EMBL" id="GGA33989.1"/>
    </source>
</evidence>
<dbReference type="PANTHER" id="PTHR34203:SF15">
    <property type="entry name" value="SLL1173 PROTEIN"/>
    <property type="match status" value="1"/>
</dbReference>
<dbReference type="PANTHER" id="PTHR34203">
    <property type="entry name" value="METHYLTRANSFERASE, FKBM FAMILY PROTEIN"/>
    <property type="match status" value="1"/>
</dbReference>
<proteinExistence type="predicted"/>
<dbReference type="InterPro" id="IPR052514">
    <property type="entry name" value="SAM-dependent_MTase"/>
</dbReference>
<dbReference type="SUPFAM" id="SSF53335">
    <property type="entry name" value="S-adenosyl-L-methionine-dependent methyltransferases"/>
    <property type="match status" value="1"/>
</dbReference>
<dbReference type="EMBL" id="BMDW01000001">
    <property type="protein sequence ID" value="GGA33989.1"/>
    <property type="molecule type" value="Genomic_DNA"/>
</dbReference>
<dbReference type="InterPro" id="IPR029063">
    <property type="entry name" value="SAM-dependent_MTases_sf"/>
</dbReference>